<comment type="caution">
    <text evidence="1">The sequence shown here is derived from an EMBL/GenBank/DDBJ whole genome shotgun (WGS) entry which is preliminary data.</text>
</comment>
<dbReference type="AlphaFoldDB" id="A0A2T9Z6S3"/>
<gene>
    <name evidence="1" type="ORF">BB560_005322</name>
</gene>
<name>A0A2T9Z6S3_9FUNG</name>
<proteinExistence type="predicted"/>
<evidence type="ECO:0000313" key="2">
    <source>
        <dbReference type="Proteomes" id="UP000245609"/>
    </source>
</evidence>
<dbReference type="Proteomes" id="UP000245609">
    <property type="component" value="Unassembled WGS sequence"/>
</dbReference>
<organism evidence="1 2">
    <name type="scientific">Smittium megazygosporum</name>
    <dbReference type="NCBI Taxonomy" id="133381"/>
    <lineage>
        <taxon>Eukaryota</taxon>
        <taxon>Fungi</taxon>
        <taxon>Fungi incertae sedis</taxon>
        <taxon>Zoopagomycota</taxon>
        <taxon>Kickxellomycotina</taxon>
        <taxon>Harpellomycetes</taxon>
        <taxon>Harpellales</taxon>
        <taxon>Legeriomycetaceae</taxon>
        <taxon>Smittium</taxon>
    </lineage>
</organism>
<reference evidence="1 2" key="1">
    <citation type="journal article" date="2018" name="MBio">
        <title>Comparative Genomics Reveals the Core Gene Toolbox for the Fungus-Insect Symbiosis.</title>
        <authorList>
            <person name="Wang Y."/>
            <person name="Stata M."/>
            <person name="Wang W."/>
            <person name="Stajich J.E."/>
            <person name="White M.M."/>
            <person name="Moncalvo J.M."/>
        </authorList>
    </citation>
    <scope>NUCLEOTIDE SEQUENCE [LARGE SCALE GENOMIC DNA]</scope>
    <source>
        <strain evidence="1 2">SC-DP-2</strain>
    </source>
</reference>
<protein>
    <submittedName>
        <fullName evidence="1">Uncharacterized protein</fullName>
    </submittedName>
</protein>
<sequence>MIRIGTLTKPKEEDYLIFNYNDILVGTSSEKHISQKISNLGKPKKASITDNKAEAQRLTVNKSSTKFDNIIKEEENTDKTLKKGYENGTSLLSKYYLLSRKGVSLEKTVPHNKEPLKTTFTRKEFYKVPEIETKTSVTGEKERLSETLNRNSVLFKDICFKHKDETPVDPNMILKPASRQQLYSESSFFVSNQDLNSSKTFKPLPKVKDTKKEPMLITETRYDSIRRARSRLKLEEKCRKRNSLAKPNSMFTKNKEDKSKKNCKNNFGAISKKKLAGQKQNSKMLGKSSKAIREDINKSIKFAKVKLKDAGNILF</sequence>
<accession>A0A2T9Z6S3</accession>
<keyword evidence="2" id="KW-1185">Reference proteome</keyword>
<dbReference type="EMBL" id="MBFS01002106">
    <property type="protein sequence ID" value="PVV00301.1"/>
    <property type="molecule type" value="Genomic_DNA"/>
</dbReference>
<evidence type="ECO:0000313" key="1">
    <source>
        <dbReference type="EMBL" id="PVV00301.1"/>
    </source>
</evidence>